<protein>
    <recommendedName>
        <fullName evidence="4">Secreted protein</fullName>
    </recommendedName>
</protein>
<comment type="caution">
    <text evidence="2">The sequence shown here is derived from an EMBL/GenBank/DDBJ whole genome shotgun (WGS) entry which is preliminary data.</text>
</comment>
<evidence type="ECO:0000313" key="3">
    <source>
        <dbReference type="Proteomes" id="UP001196980"/>
    </source>
</evidence>
<accession>A0ABS6S4K8</accession>
<sequence length="240" mass="26274">MRHTKALRYLSPVLLAVLLSLSLAVPVAAAVEQPTDLELREVAAYQNYNEDGAQLYLVTYYITINATQNADQLFIFRLKDEDTVIATAAAFPYKDQGYGLGVVAFYVPADDAPTWEGNISVQLIGNPLVDWDGAIPSTVFDDITWNTGTAAEVSEMVSSKILYLATLLGQEWDVDMVTTVQGVTTLTSAGASYFLVVVPYAGDVVPYVFGQYIFTPDYPIDEKPPGDDYADWLENSIEGT</sequence>
<dbReference type="EMBL" id="JABXWD010000808">
    <property type="protein sequence ID" value="MBV6343787.1"/>
    <property type="molecule type" value="Genomic_DNA"/>
</dbReference>
<feature type="non-terminal residue" evidence="2">
    <location>
        <position position="240"/>
    </location>
</feature>
<dbReference type="RefSeq" id="WP_218254400.1">
    <property type="nucleotide sequence ID" value="NZ_JABXWD010000808.1"/>
</dbReference>
<evidence type="ECO:0008006" key="4">
    <source>
        <dbReference type="Google" id="ProtNLM"/>
    </source>
</evidence>
<name>A0ABS6S4K8_9BACT</name>
<evidence type="ECO:0000313" key="2">
    <source>
        <dbReference type="EMBL" id="MBV6343787.1"/>
    </source>
</evidence>
<evidence type="ECO:0000256" key="1">
    <source>
        <dbReference type="SAM" id="SignalP"/>
    </source>
</evidence>
<dbReference type="Proteomes" id="UP001196980">
    <property type="component" value="Unassembled WGS sequence"/>
</dbReference>
<feature type="signal peptide" evidence="1">
    <location>
        <begin position="1"/>
        <end position="29"/>
    </location>
</feature>
<keyword evidence="1" id="KW-0732">Signal</keyword>
<keyword evidence="3" id="KW-1185">Reference proteome</keyword>
<proteinExistence type="predicted"/>
<gene>
    <name evidence="2" type="ORF">HWQ67_19650</name>
</gene>
<feature type="chain" id="PRO_5045171287" description="Secreted protein" evidence="1">
    <location>
        <begin position="30"/>
        <end position="240"/>
    </location>
</feature>
<reference evidence="2 3" key="1">
    <citation type="journal article" date="2020" name="J Geophys Res Biogeosci">
        <title>Magnetotaxis as an Adaptation to Enable Bacterial Shuttling of Microbial Sulfur and Sulfur Cycling Across Aquatic Oxic#Anoxic Interfaces.</title>
        <authorList>
            <person name="Li J."/>
            <person name="Liu P."/>
            <person name="Wang J."/>
            <person name="Roberts A.P."/>
            <person name="Pan Y."/>
        </authorList>
    </citation>
    <scope>NUCLEOTIDE SEQUENCE [LARGE SCALE GENOMIC DNA]</scope>
    <source>
        <strain evidence="2 3">MYR-1_YQ</strain>
    </source>
</reference>
<organism evidence="2 3">
    <name type="scientific">Candidatus Magnetobacterium casense</name>
    <dbReference type="NCBI Taxonomy" id="1455061"/>
    <lineage>
        <taxon>Bacteria</taxon>
        <taxon>Pseudomonadati</taxon>
        <taxon>Nitrospirota</taxon>
        <taxon>Thermodesulfovibrionia</taxon>
        <taxon>Thermodesulfovibrionales</taxon>
        <taxon>Candidatus Magnetobacteriaceae</taxon>
        <taxon>Candidatus Magnetobacterium</taxon>
    </lineage>
</organism>